<evidence type="ECO:0000313" key="3">
    <source>
        <dbReference type="Proteomes" id="UP001585053"/>
    </source>
</evidence>
<gene>
    <name evidence="2" type="ORF">VSQ78_24830</name>
</gene>
<reference evidence="2 3" key="1">
    <citation type="submission" date="2024-01" db="EMBL/GenBank/DDBJ databases">
        <title>Genome mining of biosynthetic gene clusters to explore secondary metabolites of Streptomyces sp.</title>
        <authorList>
            <person name="Baig A."/>
            <person name="Ajitkumar Shintre N."/>
            <person name="Kumar H."/>
            <person name="Anbarasu A."/>
            <person name="Ramaiah S."/>
        </authorList>
    </citation>
    <scope>NUCLEOTIDE SEQUENCE [LARGE SCALE GENOMIC DNA]</scope>
    <source>
        <strain evidence="2 3">A01</strain>
    </source>
</reference>
<evidence type="ECO:0000256" key="1">
    <source>
        <dbReference type="SAM" id="MobiDB-lite"/>
    </source>
</evidence>
<sequence>MTKPCVRDAGHSGYCQDGWGGTFQGVTPRPKASADSPVDETHDENEDTMGTETKTDPGTTRTAAALSAILAVPDAPQKAQRLKDADALFELLDTALRDGRDVPEGWHVETDAPVTAHAYVTSAYDELSEALRERGNARVARKALATAKAWWGALDSAMRVGSPLPEPWTR</sequence>
<organism evidence="2 3">
    <name type="scientific">Nocardiopsis alba</name>
    <dbReference type="NCBI Taxonomy" id="53437"/>
    <lineage>
        <taxon>Bacteria</taxon>
        <taxon>Bacillati</taxon>
        <taxon>Actinomycetota</taxon>
        <taxon>Actinomycetes</taxon>
        <taxon>Streptosporangiales</taxon>
        <taxon>Nocardiopsidaceae</taxon>
        <taxon>Nocardiopsis</taxon>
    </lineage>
</organism>
<feature type="compositionally biased region" description="Acidic residues" evidence="1">
    <location>
        <begin position="37"/>
        <end position="49"/>
    </location>
</feature>
<feature type="region of interest" description="Disordered" evidence="1">
    <location>
        <begin position="1"/>
        <end position="59"/>
    </location>
</feature>
<evidence type="ECO:0000313" key="2">
    <source>
        <dbReference type="EMBL" id="MFB8770939.1"/>
    </source>
</evidence>
<accession>A0ABV5E266</accession>
<keyword evidence="3" id="KW-1185">Reference proteome</keyword>
<protein>
    <recommendedName>
        <fullName evidence="4">DUF4439 domain-containing protein</fullName>
    </recommendedName>
</protein>
<evidence type="ECO:0008006" key="4">
    <source>
        <dbReference type="Google" id="ProtNLM"/>
    </source>
</evidence>
<feature type="compositionally biased region" description="Polar residues" evidence="1">
    <location>
        <begin position="50"/>
        <end position="59"/>
    </location>
</feature>
<name>A0ABV5E266_9ACTN</name>
<comment type="caution">
    <text evidence="2">The sequence shown here is derived from an EMBL/GenBank/DDBJ whole genome shotgun (WGS) entry which is preliminary data.</text>
</comment>
<dbReference type="RefSeq" id="WP_376737861.1">
    <property type="nucleotide sequence ID" value="NZ_JAYMRS010000016.1"/>
</dbReference>
<dbReference type="EMBL" id="JAYMRS010000016">
    <property type="protein sequence ID" value="MFB8770939.1"/>
    <property type="molecule type" value="Genomic_DNA"/>
</dbReference>
<dbReference type="Proteomes" id="UP001585053">
    <property type="component" value="Unassembled WGS sequence"/>
</dbReference>
<feature type="compositionally biased region" description="Basic and acidic residues" evidence="1">
    <location>
        <begin position="1"/>
        <end position="10"/>
    </location>
</feature>
<proteinExistence type="predicted"/>